<comment type="caution">
    <text evidence="3">Lacks conserved residue(s) required for the propagation of feature annotation.</text>
</comment>
<dbReference type="Pfam" id="PF00082">
    <property type="entry name" value="Peptidase_S8"/>
    <property type="match status" value="1"/>
</dbReference>
<dbReference type="Pfam" id="PF17766">
    <property type="entry name" value="fn3_6"/>
    <property type="match status" value="1"/>
</dbReference>
<comment type="similarity">
    <text evidence="1 3">Belongs to the peptidase S8 family.</text>
</comment>
<evidence type="ECO:0000313" key="7">
    <source>
        <dbReference type="Proteomes" id="UP001632038"/>
    </source>
</evidence>
<sequence>MSCPHISGLAALVKAAHPKWSPAAIRSALMTTAYIKCKNGEEIQDLGTGNPASPLDYGSGYVNPVSSLDPGLVYDATVDDYIDFLCALNYSSNMIKLVTKQDYTCKVDKEYKVADLNYPSFSVTLQTALGQHGGGSSPTVVKYTRTVTNVGNAATYKVSVSQGIDEVKIVVVPEVLIFSNQNEKKAYTVTFTANSMPSGTTSFARLEWSDGNHIVGSPIVFSWT</sequence>
<dbReference type="Proteomes" id="UP001632038">
    <property type="component" value="Unassembled WGS sequence"/>
</dbReference>
<evidence type="ECO:0000313" key="6">
    <source>
        <dbReference type="EMBL" id="KAL3617889.1"/>
    </source>
</evidence>
<keyword evidence="2" id="KW-0732">Signal</keyword>
<reference evidence="7" key="1">
    <citation type="journal article" date="2024" name="IScience">
        <title>Strigolactones Initiate the Formation of Haustorium-like Structures in Castilleja.</title>
        <authorList>
            <person name="Buerger M."/>
            <person name="Peterson D."/>
            <person name="Chory J."/>
        </authorList>
    </citation>
    <scope>NUCLEOTIDE SEQUENCE [LARGE SCALE GENOMIC DNA]</scope>
</reference>
<evidence type="ECO:0000256" key="2">
    <source>
        <dbReference type="ARBA" id="ARBA00022729"/>
    </source>
</evidence>
<dbReference type="Gene3D" id="3.40.50.200">
    <property type="entry name" value="Peptidase S8/S53 domain"/>
    <property type="match status" value="1"/>
</dbReference>
<proteinExistence type="inferred from homology"/>
<comment type="caution">
    <text evidence="6">The sequence shown here is derived from an EMBL/GenBank/DDBJ whole genome shotgun (WGS) entry which is preliminary data.</text>
</comment>
<dbReference type="PROSITE" id="PS51892">
    <property type="entry name" value="SUBTILASE"/>
    <property type="match status" value="1"/>
</dbReference>
<dbReference type="PANTHER" id="PTHR10795">
    <property type="entry name" value="PROPROTEIN CONVERTASE SUBTILISIN/KEXIN"/>
    <property type="match status" value="1"/>
</dbReference>
<organism evidence="6 7">
    <name type="scientific">Castilleja foliolosa</name>
    <dbReference type="NCBI Taxonomy" id="1961234"/>
    <lineage>
        <taxon>Eukaryota</taxon>
        <taxon>Viridiplantae</taxon>
        <taxon>Streptophyta</taxon>
        <taxon>Embryophyta</taxon>
        <taxon>Tracheophyta</taxon>
        <taxon>Spermatophyta</taxon>
        <taxon>Magnoliopsida</taxon>
        <taxon>eudicotyledons</taxon>
        <taxon>Gunneridae</taxon>
        <taxon>Pentapetalae</taxon>
        <taxon>asterids</taxon>
        <taxon>lamiids</taxon>
        <taxon>Lamiales</taxon>
        <taxon>Orobanchaceae</taxon>
        <taxon>Pedicularideae</taxon>
        <taxon>Castillejinae</taxon>
        <taxon>Castilleja</taxon>
    </lineage>
</organism>
<evidence type="ECO:0000259" key="4">
    <source>
        <dbReference type="Pfam" id="PF00082"/>
    </source>
</evidence>
<keyword evidence="7" id="KW-1185">Reference proteome</keyword>
<accession>A0ABD3BL42</accession>
<evidence type="ECO:0000256" key="3">
    <source>
        <dbReference type="PROSITE-ProRule" id="PRU01240"/>
    </source>
</evidence>
<dbReference type="AlphaFoldDB" id="A0ABD3BL42"/>
<protein>
    <recommendedName>
        <fullName evidence="8">Subtilisin-like protease</fullName>
    </recommendedName>
</protein>
<dbReference type="InterPro" id="IPR045051">
    <property type="entry name" value="SBT"/>
</dbReference>
<evidence type="ECO:0008006" key="8">
    <source>
        <dbReference type="Google" id="ProtNLM"/>
    </source>
</evidence>
<dbReference type="InterPro" id="IPR000209">
    <property type="entry name" value="Peptidase_S8/S53_dom"/>
</dbReference>
<dbReference type="InterPro" id="IPR036852">
    <property type="entry name" value="Peptidase_S8/S53_dom_sf"/>
</dbReference>
<feature type="domain" description="Peptidase S8/S53" evidence="4">
    <location>
        <begin position="1"/>
        <end position="51"/>
    </location>
</feature>
<feature type="domain" description="Subtilisin-like protease fibronectin type-III" evidence="5">
    <location>
        <begin position="115"/>
        <end position="220"/>
    </location>
</feature>
<evidence type="ECO:0000256" key="1">
    <source>
        <dbReference type="ARBA" id="ARBA00011073"/>
    </source>
</evidence>
<gene>
    <name evidence="6" type="ORF">CASFOL_038210</name>
</gene>
<name>A0ABD3BL42_9LAMI</name>
<dbReference type="SUPFAM" id="SSF52743">
    <property type="entry name" value="Subtilisin-like"/>
    <property type="match status" value="1"/>
</dbReference>
<dbReference type="InterPro" id="IPR041469">
    <property type="entry name" value="Subtilisin-like_FN3"/>
</dbReference>
<evidence type="ECO:0000259" key="5">
    <source>
        <dbReference type="Pfam" id="PF17766"/>
    </source>
</evidence>
<dbReference type="EMBL" id="JAVIJP010000081">
    <property type="protein sequence ID" value="KAL3617889.1"/>
    <property type="molecule type" value="Genomic_DNA"/>
</dbReference>
<dbReference type="Gene3D" id="2.60.40.2310">
    <property type="match status" value="1"/>
</dbReference>